<dbReference type="GO" id="GO:0004386">
    <property type="term" value="F:helicase activity"/>
    <property type="evidence" value="ECO:0007669"/>
    <property type="project" value="UniProtKB-KW"/>
</dbReference>
<dbReference type="SMART" id="SM00490">
    <property type="entry name" value="HELICc"/>
    <property type="match status" value="1"/>
</dbReference>
<feature type="region of interest" description="Disordered" evidence="10">
    <location>
        <begin position="1173"/>
        <end position="1242"/>
    </location>
</feature>
<evidence type="ECO:0008006" key="17">
    <source>
        <dbReference type="Google" id="ProtNLM"/>
    </source>
</evidence>
<dbReference type="Pfam" id="PF26026">
    <property type="entry name" value="RNA_hel_CTD"/>
    <property type="match status" value="1"/>
</dbReference>
<feature type="repeat" description="ANK" evidence="9">
    <location>
        <begin position="480"/>
        <end position="512"/>
    </location>
</feature>
<sequence>MRGPRPNQPICIGEEVKIGVQLSVERFRLDPDQKELEFPYSLTATERAYIHRLCENYNLKSKSHGKKSNRCITIYKKGNSTSGQSFTFQLARNSQHQILNLLQRFPLTNKEIQELQPKTQKSLFNEVSRDMNFKTTTGRLNNGVPQVPCKRGNSDLNSFRESLPIQVYSRDIVSAINNNQIVLVSSETGSGKTTQVPQMILDDCYTNNKPCRILCTQPRRIAALTIAERVANERGEKIGQTVGYQIRLESKVSPKTLLTFCTNGVLLRTLMGGDSSLASVTHVIIDEVHERDRFSDFLLIVLRDGLVKFKNLRLILMSATINIDLFVNYFGHCPIASIPGNLFNVEEFFLEDVLKWTEYSNRLMKKFKSEQGKVKKQQEQLSEWCEQSVIETTTTSSAETQPSSDMVNTDTDNTDSAVQSTGSAVQSTVSAVHKLEENLKHEMDRLLSEIWLTGKEELFSQVFHLILSENVSVDYKHSETSVTSLMIACGRGFNEIVEKLLSLGASVNIKASNDWTAIDWCQKFNQIDIKDMLEAQLYMEKSNGEDKLLNSGQIILSAEDQELLSAYQHSFDDERVDVNLLFSLIYKIHTTQSDAILVFLPGYDDIVAIRDKIAEDKNFEQTRYGYVVYVLHSAIQSSDQKRVFRYTPSGVRKIILSTNIAETSITINDVVFVVDCGKVKEKTFDALSGLTMLKSNWISRASSQQRKGRAGRCQAGKCYHLFSRIRYSSMMEYQQPEILRYPLQELCLDTKLLAPVNTTIADFLSKAPDAPGLLVVKNSVNILKQIDALDPFEDLTELGHHLTDLPIEPRLGKMVLYSVVLKCLDPILTIVCSIAHKDPFVLPTQAHEKRASALSRRKFAADTYSDHMALLRAFQAWQKARTEGWERGFCEKNYLSSACMEMIVGMRTQLLGQLRASGFVRARGGGDIRDLNTNSENWAIVKAALCAGMYPNLVKVNRSKKCLMTQKHADVQFHMSSVLSAPPSASLSRKGRKELITTLPSDWLIFEEMTRFQKLACVRCCTLVSPMAVALFAGSAKLPDNAVQESEGFDEVESPHPHLTDDESSESEGEDKEDMKKSSFSIDEWISFRIDKDACQLVYELRQKWNNLFLRRMRAPAKPWSQMDESIIRAVINVLTNEEQSIGLQQPAGIGQRPRPMYLFTCIVATETMMSGSHRGGYHHDDYDSNYGNRRVSGKTPTNTPPRRNQNFKSPSSKSLEGSEGSSGTNSQRGSTNNTPCSSPQLATTPCTGKWIEPKDRSTEARYFIMKCRNQKLLDICINKGIWATNRYTSELLNILYKEVKNIYLIFSLTGSKNFHGYARMTSEVSKEKSKEFYSIGTGNFSIEWIKKGNINFQSIQGLNNAFNDGQRVQDSGDGQELDPKVAEALLKLWDQKPKSSRPKSASSSGEKSSENLSGSSSRSYSSVSPSYTSSHHSNTNNSNYYHHNNHQGHGRMNMYQQGGVNYSGYNMYGNPGGVMMPSANVSPRPGMSPVMILQRGSPQGQGHPNFSHHRGYSSGYHHGNHK</sequence>
<dbReference type="HOGENOM" id="CLU_001832_1_6_1"/>
<dbReference type="SMART" id="SM00847">
    <property type="entry name" value="HA2"/>
    <property type="match status" value="1"/>
</dbReference>
<dbReference type="OrthoDB" id="6103986at2759"/>
<dbReference type="Pfam" id="PF04146">
    <property type="entry name" value="YTH"/>
    <property type="match status" value="1"/>
</dbReference>
<evidence type="ECO:0000256" key="8">
    <source>
        <dbReference type="ARBA" id="ARBA00023242"/>
    </source>
</evidence>
<dbReference type="KEGG" id="lgi:LOTGIDRAFT_124894"/>
<dbReference type="SUPFAM" id="SSF82708">
    <property type="entry name" value="R3H domain"/>
    <property type="match status" value="1"/>
</dbReference>
<dbReference type="InterPro" id="IPR001374">
    <property type="entry name" value="R3H_dom"/>
</dbReference>
<dbReference type="FunFam" id="3.40.50.300:FF:000284">
    <property type="entry name" value="probable ATP-dependent RNA helicase YTHDC2"/>
    <property type="match status" value="1"/>
</dbReference>
<evidence type="ECO:0000256" key="4">
    <source>
        <dbReference type="ARBA" id="ARBA00022801"/>
    </source>
</evidence>
<dbReference type="Pfam" id="PF04408">
    <property type="entry name" value="WHD_HA2"/>
    <property type="match status" value="1"/>
</dbReference>
<dbReference type="Gene3D" id="1.20.120.1080">
    <property type="match status" value="1"/>
</dbReference>
<proteinExistence type="inferred from homology"/>
<dbReference type="SMART" id="SM00487">
    <property type="entry name" value="DEXDc"/>
    <property type="match status" value="1"/>
</dbReference>
<dbReference type="Pfam" id="PF01424">
    <property type="entry name" value="R3H"/>
    <property type="match status" value="1"/>
</dbReference>
<dbReference type="Gene3D" id="1.25.40.20">
    <property type="entry name" value="Ankyrin repeat-containing domain"/>
    <property type="match status" value="1"/>
</dbReference>
<keyword evidence="4" id="KW-0378">Hydrolase</keyword>
<dbReference type="InterPro" id="IPR011545">
    <property type="entry name" value="DEAD/DEAH_box_helicase_dom"/>
</dbReference>
<evidence type="ECO:0000256" key="10">
    <source>
        <dbReference type="SAM" id="MobiDB-lite"/>
    </source>
</evidence>
<evidence type="ECO:0000256" key="1">
    <source>
        <dbReference type="ARBA" id="ARBA00004123"/>
    </source>
</evidence>
<reference evidence="15 16" key="1">
    <citation type="journal article" date="2013" name="Nature">
        <title>Insights into bilaterian evolution from three spiralian genomes.</title>
        <authorList>
            <person name="Simakov O."/>
            <person name="Marletaz F."/>
            <person name="Cho S.J."/>
            <person name="Edsinger-Gonzales E."/>
            <person name="Havlak P."/>
            <person name="Hellsten U."/>
            <person name="Kuo D.H."/>
            <person name="Larsson T."/>
            <person name="Lv J."/>
            <person name="Arendt D."/>
            <person name="Savage R."/>
            <person name="Osoegawa K."/>
            <person name="de Jong P."/>
            <person name="Grimwood J."/>
            <person name="Chapman J.A."/>
            <person name="Shapiro H."/>
            <person name="Aerts A."/>
            <person name="Otillar R.P."/>
            <person name="Terry A.Y."/>
            <person name="Boore J.L."/>
            <person name="Grigoriev I.V."/>
            <person name="Lindberg D.R."/>
            <person name="Seaver E.C."/>
            <person name="Weisblat D.A."/>
            <person name="Putnam N.H."/>
            <person name="Rokhsar D.S."/>
        </authorList>
    </citation>
    <scope>NUCLEOTIDE SEQUENCE [LARGE SCALE GENOMIC DNA]</scope>
</reference>
<evidence type="ECO:0000259" key="12">
    <source>
        <dbReference type="PROSITE" id="PS51061"/>
    </source>
</evidence>
<dbReference type="SMART" id="SM00393">
    <property type="entry name" value="R3H"/>
    <property type="match status" value="1"/>
</dbReference>
<dbReference type="EMBL" id="KB202567">
    <property type="protein sequence ID" value="ESO89626.1"/>
    <property type="molecule type" value="Genomic_DNA"/>
</dbReference>
<comment type="similarity">
    <text evidence="2">Belongs to the DEAD box helicase family. DEAH subfamily.</text>
</comment>
<evidence type="ECO:0000256" key="3">
    <source>
        <dbReference type="ARBA" id="ARBA00022741"/>
    </source>
</evidence>
<dbReference type="Pfam" id="PF07717">
    <property type="entry name" value="OB_NTP_bind"/>
    <property type="match status" value="1"/>
</dbReference>
<gene>
    <name evidence="15" type="ORF">LOTGIDRAFT_124894</name>
</gene>
<dbReference type="InterPro" id="IPR036770">
    <property type="entry name" value="Ankyrin_rpt-contain_sf"/>
</dbReference>
<evidence type="ECO:0000313" key="15">
    <source>
        <dbReference type="EMBL" id="ESO89626.1"/>
    </source>
</evidence>
<dbReference type="CDD" id="cd21134">
    <property type="entry name" value="YTH"/>
    <property type="match status" value="1"/>
</dbReference>
<keyword evidence="8" id="KW-0539">Nucleus</keyword>
<dbReference type="InterPro" id="IPR036867">
    <property type="entry name" value="R3H_dom_sf"/>
</dbReference>
<evidence type="ECO:0000256" key="6">
    <source>
        <dbReference type="ARBA" id="ARBA00022840"/>
    </source>
</evidence>
<dbReference type="CTD" id="20232421"/>
<dbReference type="GO" id="GO:0003723">
    <property type="term" value="F:RNA binding"/>
    <property type="evidence" value="ECO:0007669"/>
    <property type="project" value="UniProtKB-KW"/>
</dbReference>
<name>V4A8K4_LOTGI</name>
<dbReference type="PANTHER" id="PTHR18934">
    <property type="entry name" value="ATP-DEPENDENT RNA HELICASE"/>
    <property type="match status" value="1"/>
</dbReference>
<feature type="domain" description="YTH" evidence="11">
    <location>
        <begin position="1261"/>
        <end position="1390"/>
    </location>
</feature>
<evidence type="ECO:0000313" key="16">
    <source>
        <dbReference type="Proteomes" id="UP000030746"/>
    </source>
</evidence>
<evidence type="ECO:0000256" key="5">
    <source>
        <dbReference type="ARBA" id="ARBA00022806"/>
    </source>
</evidence>
<feature type="region of interest" description="Disordered" evidence="10">
    <location>
        <begin position="1043"/>
        <end position="1076"/>
    </location>
</feature>
<dbReference type="GO" id="GO:0003677">
    <property type="term" value="F:DNA binding"/>
    <property type="evidence" value="ECO:0007669"/>
    <property type="project" value="UniProtKB-ARBA"/>
</dbReference>
<dbReference type="RefSeq" id="XP_009059681.1">
    <property type="nucleotide sequence ID" value="XM_009061433.1"/>
</dbReference>
<protein>
    <recommendedName>
        <fullName evidence="17">RNA helicase</fullName>
    </recommendedName>
</protein>
<evidence type="ECO:0000256" key="9">
    <source>
        <dbReference type="PROSITE-ProRule" id="PRU00023"/>
    </source>
</evidence>
<dbReference type="OMA" id="EWIKRAN"/>
<evidence type="ECO:0000259" key="13">
    <source>
        <dbReference type="PROSITE" id="PS51192"/>
    </source>
</evidence>
<dbReference type="SUPFAM" id="SSF48403">
    <property type="entry name" value="Ankyrin repeat"/>
    <property type="match status" value="1"/>
</dbReference>
<dbReference type="SUPFAM" id="SSF52540">
    <property type="entry name" value="P-loop containing nucleoside triphosphate hydrolases"/>
    <property type="match status" value="2"/>
</dbReference>
<dbReference type="Pfam" id="PF00270">
    <property type="entry name" value="DEAD"/>
    <property type="match status" value="1"/>
</dbReference>
<dbReference type="PROSITE" id="PS51061">
    <property type="entry name" value="R3H"/>
    <property type="match status" value="1"/>
</dbReference>
<dbReference type="Gene3D" id="3.40.50.300">
    <property type="entry name" value="P-loop containing nucleotide triphosphate hydrolases"/>
    <property type="match status" value="2"/>
</dbReference>
<dbReference type="FunFam" id="3.30.1370.50:FF:000002">
    <property type="entry name" value="Immunoglobulin mu DNA-binding protein 2"/>
    <property type="match status" value="1"/>
</dbReference>
<dbReference type="PROSITE" id="PS51192">
    <property type="entry name" value="HELICASE_ATP_BIND_1"/>
    <property type="match status" value="1"/>
</dbReference>
<keyword evidence="3" id="KW-0547">Nucleotide-binding</keyword>
<dbReference type="CDD" id="cd18791">
    <property type="entry name" value="SF2_C_RHA"/>
    <property type="match status" value="1"/>
</dbReference>
<dbReference type="Proteomes" id="UP000030746">
    <property type="component" value="Unassembled WGS sequence"/>
</dbReference>
<dbReference type="InterPro" id="IPR027417">
    <property type="entry name" value="P-loop_NTPase"/>
</dbReference>
<evidence type="ECO:0000259" key="14">
    <source>
        <dbReference type="PROSITE" id="PS51194"/>
    </source>
</evidence>
<keyword evidence="7" id="KW-0694">RNA-binding</keyword>
<dbReference type="GO" id="GO:0005524">
    <property type="term" value="F:ATP binding"/>
    <property type="evidence" value="ECO:0007669"/>
    <property type="project" value="UniProtKB-KW"/>
</dbReference>
<keyword evidence="9" id="KW-0040">ANK repeat</keyword>
<organism evidence="15 16">
    <name type="scientific">Lottia gigantea</name>
    <name type="common">Giant owl limpet</name>
    <dbReference type="NCBI Taxonomy" id="225164"/>
    <lineage>
        <taxon>Eukaryota</taxon>
        <taxon>Metazoa</taxon>
        <taxon>Spiralia</taxon>
        <taxon>Lophotrochozoa</taxon>
        <taxon>Mollusca</taxon>
        <taxon>Gastropoda</taxon>
        <taxon>Patellogastropoda</taxon>
        <taxon>Lottioidea</taxon>
        <taxon>Lottiidae</taxon>
        <taxon>Lottia</taxon>
    </lineage>
</organism>
<feature type="compositionally biased region" description="Low complexity" evidence="10">
    <location>
        <begin position="1209"/>
        <end position="1224"/>
    </location>
</feature>
<accession>V4A8K4</accession>
<feature type="compositionally biased region" description="Low complexity" evidence="10">
    <location>
        <begin position="1513"/>
        <end position="1523"/>
    </location>
</feature>
<dbReference type="PROSITE" id="PS50882">
    <property type="entry name" value="YTH"/>
    <property type="match status" value="1"/>
</dbReference>
<dbReference type="PROSITE" id="PS51194">
    <property type="entry name" value="HELICASE_CTER"/>
    <property type="match status" value="1"/>
</dbReference>
<feature type="domain" description="Helicase C-terminal" evidence="14">
    <location>
        <begin position="580"/>
        <end position="754"/>
    </location>
</feature>
<dbReference type="InterPro" id="IPR007502">
    <property type="entry name" value="Helicase-assoc_dom"/>
</dbReference>
<keyword evidence="16" id="KW-1185">Reference proteome</keyword>
<keyword evidence="5" id="KW-0347">Helicase</keyword>
<dbReference type="Pfam" id="PF00271">
    <property type="entry name" value="Helicase_C"/>
    <property type="match status" value="1"/>
</dbReference>
<feature type="domain" description="Helicase ATP-binding" evidence="13">
    <location>
        <begin position="173"/>
        <end position="339"/>
    </location>
</feature>
<dbReference type="PANTHER" id="PTHR18934:SF213">
    <property type="entry name" value="3'-5' RNA HELICASE YTHDC2"/>
    <property type="match status" value="1"/>
</dbReference>
<dbReference type="InterPro" id="IPR001650">
    <property type="entry name" value="Helicase_C-like"/>
</dbReference>
<dbReference type="InterPro" id="IPR059023">
    <property type="entry name" value="RNA_hel_CTD"/>
</dbReference>
<feature type="region of interest" description="Disordered" evidence="10">
    <location>
        <begin position="392"/>
        <end position="418"/>
    </location>
</feature>
<feature type="compositionally biased region" description="Acidic residues" evidence="10">
    <location>
        <begin position="1062"/>
        <end position="1072"/>
    </location>
</feature>
<dbReference type="GO" id="GO:0005634">
    <property type="term" value="C:nucleus"/>
    <property type="evidence" value="ECO:0007669"/>
    <property type="project" value="UniProtKB-SubCell"/>
</dbReference>
<dbReference type="InterPro" id="IPR011709">
    <property type="entry name" value="DEAD-box_helicase_OB_fold"/>
</dbReference>
<feature type="domain" description="R3H" evidence="12">
    <location>
        <begin position="14"/>
        <end position="78"/>
    </location>
</feature>
<dbReference type="STRING" id="225164.V4A8K4"/>
<keyword evidence="6" id="KW-0067">ATP-binding</keyword>
<dbReference type="Gene3D" id="3.30.1370.50">
    <property type="entry name" value="R3H-like domain"/>
    <property type="match status" value="1"/>
</dbReference>
<feature type="compositionally biased region" description="Polar residues" evidence="10">
    <location>
        <begin position="1225"/>
        <end position="1242"/>
    </location>
</feature>
<feature type="compositionally biased region" description="Low complexity" evidence="10">
    <location>
        <begin position="1399"/>
        <end position="1443"/>
    </location>
</feature>
<evidence type="ECO:0000256" key="7">
    <source>
        <dbReference type="ARBA" id="ARBA00022884"/>
    </source>
</evidence>
<feature type="region of interest" description="Disordered" evidence="10">
    <location>
        <begin position="1389"/>
        <end position="1456"/>
    </location>
</feature>
<feature type="compositionally biased region" description="Polar residues" evidence="10">
    <location>
        <begin position="1195"/>
        <end position="1208"/>
    </location>
</feature>
<dbReference type="PROSITE" id="PS50088">
    <property type="entry name" value="ANK_REPEAT"/>
    <property type="match status" value="1"/>
</dbReference>
<evidence type="ECO:0000256" key="2">
    <source>
        <dbReference type="ARBA" id="ARBA00008792"/>
    </source>
</evidence>
<comment type="subcellular location">
    <subcellularLocation>
        <location evidence="1">Nucleus</location>
    </subcellularLocation>
</comment>
<dbReference type="InterPro" id="IPR007275">
    <property type="entry name" value="YTH_domain"/>
</dbReference>
<dbReference type="Gene3D" id="3.10.590.10">
    <property type="entry name" value="ph1033 like domains"/>
    <property type="match status" value="1"/>
</dbReference>
<dbReference type="FunFam" id="1.20.120.1080:FF:000008">
    <property type="entry name" value="probable ATP-dependent RNA helicase YTHDC2"/>
    <property type="match status" value="1"/>
</dbReference>
<dbReference type="Pfam" id="PF21010">
    <property type="entry name" value="HA2_C"/>
    <property type="match status" value="1"/>
</dbReference>
<dbReference type="GO" id="GO:0016787">
    <property type="term" value="F:hydrolase activity"/>
    <property type="evidence" value="ECO:0007669"/>
    <property type="project" value="UniProtKB-KW"/>
</dbReference>
<dbReference type="InterPro" id="IPR002110">
    <property type="entry name" value="Ankyrin_rpt"/>
</dbReference>
<evidence type="ECO:0000259" key="11">
    <source>
        <dbReference type="PROSITE" id="PS50882"/>
    </source>
</evidence>
<dbReference type="InterPro" id="IPR048333">
    <property type="entry name" value="HA2_WH"/>
</dbReference>
<dbReference type="InterPro" id="IPR014001">
    <property type="entry name" value="Helicase_ATP-bd"/>
</dbReference>
<feature type="region of interest" description="Disordered" evidence="10">
    <location>
        <begin position="1494"/>
        <end position="1523"/>
    </location>
</feature>
<dbReference type="GeneID" id="20232421"/>